<evidence type="ECO:0000313" key="2">
    <source>
        <dbReference type="EMBL" id="SCD21541.1"/>
    </source>
</evidence>
<evidence type="ECO:0000313" key="3">
    <source>
        <dbReference type="Proteomes" id="UP000187464"/>
    </source>
</evidence>
<feature type="chain" id="PRO_5012706673" description="Secreted protein" evidence="1">
    <location>
        <begin position="20"/>
        <end position="307"/>
    </location>
</feature>
<keyword evidence="3" id="KW-1185">Reference proteome</keyword>
<reference evidence="2 3" key="1">
    <citation type="submission" date="2016-08" db="EMBL/GenBank/DDBJ databases">
        <authorList>
            <person name="Seilhamer J.J."/>
        </authorList>
    </citation>
    <scope>NUCLEOTIDE SEQUENCE [LARGE SCALE GENOMIC DNA]</scope>
    <source>
        <strain evidence="2">M3/6</strain>
    </source>
</reference>
<accession>A0A1R3T1C2</accession>
<organism evidence="2 3">
    <name type="scientific">Proteiniphilum saccharofermentans</name>
    <dbReference type="NCBI Taxonomy" id="1642647"/>
    <lineage>
        <taxon>Bacteria</taxon>
        <taxon>Pseudomonadati</taxon>
        <taxon>Bacteroidota</taxon>
        <taxon>Bacteroidia</taxon>
        <taxon>Bacteroidales</taxon>
        <taxon>Dysgonomonadaceae</taxon>
        <taxon>Proteiniphilum</taxon>
    </lineage>
</organism>
<keyword evidence="1" id="KW-0732">Signal</keyword>
<dbReference type="STRING" id="1642647.PSM36_2745"/>
<dbReference type="Proteomes" id="UP000187464">
    <property type="component" value="Chromosome I"/>
</dbReference>
<evidence type="ECO:0008006" key="4">
    <source>
        <dbReference type="Google" id="ProtNLM"/>
    </source>
</evidence>
<dbReference type="EMBL" id="LT605205">
    <property type="protein sequence ID" value="SCD21541.1"/>
    <property type="molecule type" value="Genomic_DNA"/>
</dbReference>
<gene>
    <name evidence="2" type="ORF">PSM36_2745</name>
</gene>
<dbReference type="KEGG" id="psac:PSM36_2745"/>
<evidence type="ECO:0000256" key="1">
    <source>
        <dbReference type="SAM" id="SignalP"/>
    </source>
</evidence>
<sequence length="307" mass="35612">MKKTLFAILLLVTGNTAIGQINMADSTVQVITYWDKGEQQNYTVTHEKIRLQETDTILREFTTYDVEVTVLDQTDDSYTIQWLYKNIQTNNTDPRMQKLMSVTEDMKVIYKTDELGTFTEVINWEEIKNYIEETIGILKKEFEFIPEMAKGLEQIQAIYSTKEAIESASIQDIQQYHSFHGAQYKLLEVLQTQLRIPSFLGPEDFDADIFVYLDEIDMDDNSFVLRSVQEVDEEQLVNATLEYLNKITESMNVNAVLPKLEDLKDLKNEILTASRIHETGWIIYSIMTKTVVLSNTTVIEERIIEIN</sequence>
<name>A0A1R3T1C2_9BACT</name>
<proteinExistence type="predicted"/>
<dbReference type="RefSeq" id="WP_076931367.1">
    <property type="nucleotide sequence ID" value="NZ_LT605205.1"/>
</dbReference>
<feature type="signal peptide" evidence="1">
    <location>
        <begin position="1"/>
        <end position="19"/>
    </location>
</feature>
<dbReference type="AlphaFoldDB" id="A0A1R3T1C2"/>
<protein>
    <recommendedName>
        <fullName evidence="4">Secreted protein</fullName>
    </recommendedName>
</protein>